<feature type="coiled-coil region" evidence="3">
    <location>
        <begin position="436"/>
        <end position="488"/>
    </location>
</feature>
<feature type="region of interest" description="Disordered" evidence="4">
    <location>
        <begin position="799"/>
        <end position="861"/>
    </location>
</feature>
<dbReference type="GO" id="GO:0070507">
    <property type="term" value="P:regulation of microtubule cytoskeleton organization"/>
    <property type="evidence" value="ECO:0007669"/>
    <property type="project" value="TreeGrafter"/>
</dbReference>
<evidence type="ECO:0000256" key="1">
    <source>
        <dbReference type="ARBA" id="ARBA00010061"/>
    </source>
</evidence>
<evidence type="ECO:0000256" key="4">
    <source>
        <dbReference type="SAM" id="MobiDB-lite"/>
    </source>
</evidence>
<dbReference type="GO" id="GO:0008093">
    <property type="term" value="F:cytoskeletal anchor activity"/>
    <property type="evidence" value="ECO:0007669"/>
    <property type="project" value="InterPro"/>
</dbReference>
<dbReference type="PANTHER" id="PTHR31233:SF12">
    <property type="entry name" value="BICAUDAL D HOMOLOG 2-LIKE"/>
    <property type="match status" value="1"/>
</dbReference>
<keyword evidence="2 3" id="KW-0175">Coiled coil</keyword>
<dbReference type="GO" id="GO:0034452">
    <property type="term" value="F:dynactin binding"/>
    <property type="evidence" value="ECO:0007669"/>
    <property type="project" value="TreeGrafter"/>
</dbReference>
<dbReference type="PANTHER" id="PTHR31233">
    <property type="entry name" value="BICAUDAL D FAMILY MEMBER"/>
    <property type="match status" value="1"/>
</dbReference>
<dbReference type="Pfam" id="PF09730">
    <property type="entry name" value="BicD"/>
    <property type="match status" value="1"/>
</dbReference>
<dbReference type="InterPro" id="IPR018477">
    <property type="entry name" value="BICD"/>
</dbReference>
<feature type="coiled-coil region" evidence="3">
    <location>
        <begin position="708"/>
        <end position="784"/>
    </location>
</feature>
<evidence type="ECO:0000313" key="5">
    <source>
        <dbReference type="EMBL" id="KPP70637.1"/>
    </source>
</evidence>
<dbReference type="Proteomes" id="UP000034805">
    <property type="component" value="Unassembled WGS sequence"/>
</dbReference>
<feature type="coiled-coil region" evidence="3">
    <location>
        <begin position="330"/>
        <end position="378"/>
    </location>
</feature>
<sequence length="861" mass="96844">MLEDGEAGDPCASLRAEVERLKLELQEVNEEKLQAARYGLAVLEESTALKSKHRQLEEEHETLRQEVKQLREALAESVSSQKRVAADGESREETLLRETATKEAAMAARLEEVQGELRQARIALDNTQAESERLGALYVQLKTEFECIEAEKNRLRDEMKEYKARELQQLQDNSELEEENISLQKQISVLKENQVEFEAVKLELTHKEEEQELLRGQLEEAGRLREIAERQLEEALEGLKEEREQKNSLRRELSALAINPFDSVSNLELHLEQLEESQNGGGGEDQDSGYNNGFPLLATKAIGHHRYSTPRNSDVFLRAPAPGLVSDLLSELHLSDSQKLKQQLAQAEKEKAFLSSTVQNLQEERDACRAALNEEKSKMVTLTKQLDDLQSCRDILLKKCENRESIRPQEGTESGINGEGRLTDLGDGADLLERGMLATSKELAQLREDLKEAKNRYETLEGKYHQEKERWKSEAQELAEKIRQCIKSSRQDQERILELEKEIRATMKAASDSESHLTNAQEELLTFSEELASLYHHICVSSNLTPVRVTLDYYRRGGRVQHAPHQRPLHKRCSSDLLGKMLHTADMDTRSSGGNSGDSSPSSPGASSCPGSPTLDFRDPINVRSLVAVIRSQMKHLQVAVDLCRQRVTLSSQSSRNMPDTERDTEALLEEVLKLRSLLSTKREQIATLRTVLKGNKQAAEVALTSLKTKYESERSAVSEAVVKLRNELKALKEDAATFSALRTMFASRCDQYVTQLDEMQRQLAAAEDEKKTLNSLLRMAIQQKLALTQRLEDLEAPLGSLSNTSSPRRSRTKRMDAKSRIPRSPHGSPVRPLRSSPCSSSIRNGNIQVGDPENASNCGS</sequence>
<accession>A0A0P7ULM7</accession>
<dbReference type="Gene3D" id="6.10.250.2470">
    <property type="match status" value="1"/>
</dbReference>
<comment type="similarity">
    <text evidence="1">Belongs to the BicD family.</text>
</comment>
<dbReference type="STRING" id="113540.ENSSFOP00015002089"/>
<protein>
    <submittedName>
        <fullName evidence="5">Protein bicaudal D2-like</fullName>
    </submittedName>
</protein>
<comment type="caution">
    <text evidence="5">The sequence shown here is derived from an EMBL/GenBank/DDBJ whole genome shotgun (WGS) entry which is preliminary data.</text>
</comment>
<dbReference type="AlphaFoldDB" id="A0A0P7ULM7"/>
<dbReference type="EMBL" id="JARO02003365">
    <property type="protein sequence ID" value="KPP70637.1"/>
    <property type="molecule type" value="Genomic_DNA"/>
</dbReference>
<feature type="coiled-coil region" evidence="3">
    <location>
        <begin position="218"/>
        <end position="259"/>
    </location>
</feature>
<feature type="coiled-coil region" evidence="3">
    <location>
        <begin position="110"/>
        <end position="193"/>
    </location>
</feature>
<evidence type="ECO:0000313" key="6">
    <source>
        <dbReference type="Proteomes" id="UP000034805"/>
    </source>
</evidence>
<organism evidence="5 6">
    <name type="scientific">Scleropages formosus</name>
    <name type="common">Asian bonytongue</name>
    <name type="synonym">Osteoglossum formosum</name>
    <dbReference type="NCBI Taxonomy" id="113540"/>
    <lineage>
        <taxon>Eukaryota</taxon>
        <taxon>Metazoa</taxon>
        <taxon>Chordata</taxon>
        <taxon>Craniata</taxon>
        <taxon>Vertebrata</taxon>
        <taxon>Euteleostomi</taxon>
        <taxon>Actinopterygii</taxon>
        <taxon>Neopterygii</taxon>
        <taxon>Teleostei</taxon>
        <taxon>Osteoglossocephala</taxon>
        <taxon>Osteoglossomorpha</taxon>
        <taxon>Osteoglossiformes</taxon>
        <taxon>Osteoglossidae</taxon>
        <taxon>Scleropages</taxon>
    </lineage>
</organism>
<evidence type="ECO:0000256" key="2">
    <source>
        <dbReference type="ARBA" id="ARBA00023054"/>
    </source>
</evidence>
<dbReference type="GO" id="GO:0072393">
    <property type="term" value="P:microtubule anchoring at microtubule organizing center"/>
    <property type="evidence" value="ECO:0007669"/>
    <property type="project" value="TreeGrafter"/>
</dbReference>
<name>A0A0P7ULM7_SCLFO</name>
<evidence type="ECO:0000256" key="3">
    <source>
        <dbReference type="SAM" id="Coils"/>
    </source>
</evidence>
<feature type="compositionally biased region" description="Low complexity" evidence="4">
    <location>
        <begin position="591"/>
        <end position="613"/>
    </location>
</feature>
<dbReference type="GO" id="GO:0070840">
    <property type="term" value="F:dynein complex binding"/>
    <property type="evidence" value="ECO:0007669"/>
    <property type="project" value="InterPro"/>
</dbReference>
<reference evidence="5 6" key="1">
    <citation type="submission" date="2015-08" db="EMBL/GenBank/DDBJ databases">
        <title>The genome of the Asian arowana (Scleropages formosus).</title>
        <authorList>
            <person name="Tan M.H."/>
            <person name="Gan H.M."/>
            <person name="Croft L.J."/>
            <person name="Austin C.M."/>
        </authorList>
    </citation>
    <scope>NUCLEOTIDE SEQUENCE [LARGE SCALE GENOMIC DNA]</scope>
    <source>
        <strain evidence="5">Aro1</strain>
    </source>
</reference>
<feature type="region of interest" description="Disordered" evidence="4">
    <location>
        <begin position="586"/>
        <end position="616"/>
    </location>
</feature>
<gene>
    <name evidence="5" type="ORF">Z043_110519</name>
</gene>
<dbReference type="GO" id="GO:0005794">
    <property type="term" value="C:Golgi apparatus"/>
    <property type="evidence" value="ECO:0007669"/>
    <property type="project" value="TreeGrafter"/>
</dbReference>
<proteinExistence type="inferred from homology"/>
<feature type="compositionally biased region" description="Polar residues" evidence="4">
    <location>
        <begin position="837"/>
        <end position="848"/>
    </location>
</feature>
<dbReference type="GO" id="GO:0005829">
    <property type="term" value="C:cytosol"/>
    <property type="evidence" value="ECO:0007669"/>
    <property type="project" value="TreeGrafter"/>
</dbReference>
<feature type="coiled-coil region" evidence="3">
    <location>
        <begin position="11"/>
        <end position="80"/>
    </location>
</feature>